<dbReference type="SUPFAM" id="SSF47616">
    <property type="entry name" value="GST C-terminal domain-like"/>
    <property type="match status" value="1"/>
</dbReference>
<dbReference type="CDD" id="cd03190">
    <property type="entry name" value="GST_C_Omega_like"/>
    <property type="match status" value="1"/>
</dbReference>
<gene>
    <name evidence="4" type="ORF">DCS_00196</name>
</gene>
<name>A0A151GPP0_DRECN</name>
<feature type="compositionally biased region" description="Low complexity" evidence="2">
    <location>
        <begin position="1040"/>
        <end position="1052"/>
    </location>
</feature>
<dbReference type="InterPro" id="IPR040079">
    <property type="entry name" value="Glutathione_S-Trfase"/>
</dbReference>
<dbReference type="Pfam" id="PF20566">
    <property type="entry name" value="Eap1"/>
    <property type="match status" value="1"/>
</dbReference>
<dbReference type="Gene3D" id="1.20.1050.10">
    <property type="match status" value="1"/>
</dbReference>
<feature type="compositionally biased region" description="Low complexity" evidence="2">
    <location>
        <begin position="814"/>
        <end position="825"/>
    </location>
</feature>
<feature type="compositionally biased region" description="Pro residues" evidence="2">
    <location>
        <begin position="1080"/>
        <end position="1096"/>
    </location>
</feature>
<dbReference type="SFLD" id="SFLDG01148">
    <property type="entry name" value="Xi_(cytGST)"/>
    <property type="match status" value="1"/>
</dbReference>
<feature type="compositionally biased region" description="Polar residues" evidence="2">
    <location>
        <begin position="753"/>
        <end position="767"/>
    </location>
</feature>
<dbReference type="InParanoid" id="A0A151GPP0"/>
<reference evidence="4 5" key="1">
    <citation type="journal article" date="2016" name="Sci. Rep.">
        <title>Insights into Adaptations to a Near-Obligate Nematode Endoparasitic Lifestyle from the Finished Genome of Drechmeria coniospora.</title>
        <authorList>
            <person name="Zhang L."/>
            <person name="Zhou Z."/>
            <person name="Guo Q."/>
            <person name="Fokkens L."/>
            <person name="Miskei M."/>
            <person name="Pocsi I."/>
            <person name="Zhang W."/>
            <person name="Chen M."/>
            <person name="Wang L."/>
            <person name="Sun Y."/>
            <person name="Donzelli B.G."/>
            <person name="Gibson D.M."/>
            <person name="Nelson D.R."/>
            <person name="Luo J.G."/>
            <person name="Rep M."/>
            <person name="Liu H."/>
            <person name="Yang S."/>
            <person name="Wang J."/>
            <person name="Krasnoff S.B."/>
            <person name="Xu Y."/>
            <person name="Molnar I."/>
            <person name="Lin M."/>
        </authorList>
    </citation>
    <scope>NUCLEOTIDE SEQUENCE [LARGE SCALE GENOMIC DNA]</scope>
    <source>
        <strain evidence="4 5">ARSEF 6962</strain>
    </source>
</reference>
<dbReference type="Gene3D" id="3.40.30.10">
    <property type="entry name" value="Glutaredoxin"/>
    <property type="match status" value="1"/>
</dbReference>
<feature type="compositionally biased region" description="Basic and acidic residues" evidence="2">
    <location>
        <begin position="516"/>
        <end position="537"/>
    </location>
</feature>
<dbReference type="InterPro" id="IPR036282">
    <property type="entry name" value="Glutathione-S-Trfase_C_sf"/>
</dbReference>
<dbReference type="SFLD" id="SFLDG01206">
    <property type="entry name" value="Xi.1"/>
    <property type="match status" value="1"/>
</dbReference>
<proteinExistence type="inferred from homology"/>
<accession>A0A151GPP0</accession>
<dbReference type="FunFam" id="3.40.30.10:FF:000162">
    <property type="entry name" value="Glutathione S-transferase Gst3"/>
    <property type="match status" value="1"/>
</dbReference>
<feature type="compositionally biased region" description="Pro residues" evidence="2">
    <location>
        <begin position="1053"/>
        <end position="1067"/>
    </location>
</feature>
<evidence type="ECO:0000259" key="3">
    <source>
        <dbReference type="PROSITE" id="PS50405"/>
    </source>
</evidence>
<dbReference type="Proteomes" id="UP000076580">
    <property type="component" value="Chromosome 01"/>
</dbReference>
<dbReference type="PANTHER" id="PTHR32419">
    <property type="entry name" value="GLUTATHIONYL-HYDROQUINONE REDUCTASE"/>
    <property type="match status" value="1"/>
</dbReference>
<feature type="compositionally biased region" description="Low complexity" evidence="2">
    <location>
        <begin position="832"/>
        <end position="849"/>
    </location>
</feature>
<dbReference type="InterPro" id="IPR047047">
    <property type="entry name" value="GST_Omega-like_C"/>
</dbReference>
<dbReference type="PANTHER" id="PTHR32419:SF6">
    <property type="entry name" value="GLUTATHIONE S-TRANSFERASE OMEGA-LIKE 1-RELATED"/>
    <property type="match status" value="1"/>
</dbReference>
<dbReference type="InterPro" id="IPR036249">
    <property type="entry name" value="Thioredoxin-like_sf"/>
</dbReference>
<feature type="region of interest" description="Disordered" evidence="2">
    <location>
        <begin position="438"/>
        <end position="939"/>
    </location>
</feature>
<dbReference type="EMBL" id="LAYC01000001">
    <property type="protein sequence ID" value="KYK59069.1"/>
    <property type="molecule type" value="Genomic_DNA"/>
</dbReference>
<feature type="compositionally biased region" description="Low complexity" evidence="2">
    <location>
        <begin position="729"/>
        <end position="742"/>
    </location>
</feature>
<dbReference type="PROSITE" id="PS50405">
    <property type="entry name" value="GST_CTER"/>
    <property type="match status" value="1"/>
</dbReference>
<dbReference type="Pfam" id="PF13410">
    <property type="entry name" value="GST_C_2"/>
    <property type="match status" value="1"/>
</dbReference>
<dbReference type="GO" id="GO:0005737">
    <property type="term" value="C:cytoplasm"/>
    <property type="evidence" value="ECO:0007669"/>
    <property type="project" value="TreeGrafter"/>
</dbReference>
<feature type="compositionally biased region" description="Low complexity" evidence="2">
    <location>
        <begin position="768"/>
        <end position="779"/>
    </location>
</feature>
<evidence type="ECO:0000256" key="2">
    <source>
        <dbReference type="SAM" id="MobiDB-lite"/>
    </source>
</evidence>
<feature type="region of interest" description="Disordered" evidence="2">
    <location>
        <begin position="962"/>
        <end position="1164"/>
    </location>
</feature>
<dbReference type="InterPro" id="IPR046784">
    <property type="entry name" value="Eap1"/>
</dbReference>
<feature type="compositionally biased region" description="Basic and acidic residues" evidence="2">
    <location>
        <begin position="458"/>
        <end position="468"/>
    </location>
</feature>
<dbReference type="STRING" id="98403.A0A151GPP0"/>
<feature type="compositionally biased region" description="Low complexity" evidence="2">
    <location>
        <begin position="964"/>
        <end position="973"/>
    </location>
</feature>
<dbReference type="GO" id="GO:0004364">
    <property type="term" value="F:glutathione transferase activity"/>
    <property type="evidence" value="ECO:0007669"/>
    <property type="project" value="InterPro"/>
</dbReference>
<feature type="compositionally biased region" description="Pro residues" evidence="2">
    <location>
        <begin position="850"/>
        <end position="861"/>
    </location>
</feature>
<sequence>MSTSGKLTDWVKPGDKTGEYKRQVSSFRDSISRESGAKYPPEKGRYHLYVSYACPWAHRTLITRKLKGLDEFISFSVVHWHLAEGGWRFVTKDEKLPGDNVVPDPMEGHATFTHLRQVYFESSKDYEGRFTVPVLYDKKTKTIVNNESSEILRMLSTEFDDLIDEKFRKVVLYPENLRAEIDETNTWTYDLINNGVYKSGFATTAEAYERNVIALFEALDKAEKHLGRQKDGPYYFGKNLTEADIRLYVTLVRFDPVYVQHFKCNIRDIRSGYPQLHRWMRNLYWKHESGAFKATTQFEHIKFHYMRSHTQINPLSIATVGPLPHILPLDEEVAAVAAALGPKVGDCSGGKMDASSYGFLLPTYYLNVRHHTSSFPTPSAVVTGHVYRWASQPHRPDMAFRYSADFLLHLRDSPLCTRPDNLPPTDEWMGAPLEQLRAQNRTTNDRSRTNDVSLLDQGNRRSAVDRQVSRNTGNPDEIVFGPPRTAFASARGIKSSDNDKGGKESDGQGRAGLRVRSGEVDADRLRDGRTPIRRGDADQDSDGWSTVKPRKSFGTDGAERFHGKMGGNFRDDRRSQKDRDDRDATRDRQTRTLDGGNRDKDGADSDSRPRNGTTRNKLDTWRSGNDAKEAPAATEKRDRDRTKSWRDRDRDADASDDRPAGRTTDRRWGRDRDQRVEREPEWLDEPQVDQREAHTQQDFQKWMEQMKAAKSGNSPAARGPPAPTEAAVDPSKPQAASSSAADAPDKFFMAFGSTPNMEVTSPPEQTDASSKAKAAGKSSRFTSFFAQPQPDGRSRTEAATPLAGPPASLLSAMAGAGQPPGTAGAPEEERQAFQQLLAKLQKQSLAATPPEAPPFSAPPQRNPMEMGKQAGQAEPPQQFGAERRDGPPANHPPAQQPRDILTPQPQPQGTRPDQLLQDLVGHHNRVSSQGSMRVDPNTVRNTSNTEFLMNLMRPASDLQHSDLQARLQQAQQPQKPPPPMAPYGEREPEFPGRENRQAPRQGRPQPPPGFLMDESFHADPDQRQGQTPQILQRPMPPPGLDQMPPEWMARGQMPPPQQRPPMGPPPGLAAGLGRSMPVPHMFPPNFPPGAMPPPPEAMSGMPPRNMPLPPPGFFAGPPPQGFMPPGLAGFNGPPGPDSHGFTGPPFEARGMPPPGNRGASYGRP</sequence>
<feature type="compositionally biased region" description="Basic and acidic residues" evidence="2">
    <location>
        <begin position="616"/>
        <end position="681"/>
    </location>
</feature>
<dbReference type="GeneID" id="63712839"/>
<dbReference type="InterPro" id="IPR004045">
    <property type="entry name" value="Glutathione_S-Trfase_N"/>
</dbReference>
<organism evidence="4 5">
    <name type="scientific">Drechmeria coniospora</name>
    <name type="common">Nematophagous fungus</name>
    <name type="synonym">Meria coniospora</name>
    <dbReference type="NCBI Taxonomy" id="98403"/>
    <lineage>
        <taxon>Eukaryota</taxon>
        <taxon>Fungi</taxon>
        <taxon>Dikarya</taxon>
        <taxon>Ascomycota</taxon>
        <taxon>Pezizomycotina</taxon>
        <taxon>Sordariomycetes</taxon>
        <taxon>Hypocreomycetidae</taxon>
        <taxon>Hypocreales</taxon>
        <taxon>Ophiocordycipitaceae</taxon>
        <taxon>Drechmeria</taxon>
    </lineage>
</organism>
<dbReference type="InterPro" id="IPR010987">
    <property type="entry name" value="Glutathione-S-Trfase_C-like"/>
</dbReference>
<feature type="compositionally biased region" description="Basic and acidic residues" evidence="2">
    <location>
        <begin position="984"/>
        <end position="997"/>
    </location>
</feature>
<dbReference type="RefSeq" id="XP_040658421.1">
    <property type="nucleotide sequence ID" value="XM_040797538.1"/>
</dbReference>
<feature type="compositionally biased region" description="Pro residues" evidence="2">
    <location>
        <begin position="1104"/>
        <end position="1122"/>
    </location>
</feature>
<feature type="compositionally biased region" description="Basic and acidic residues" evidence="2">
    <location>
        <begin position="569"/>
        <end position="609"/>
    </location>
</feature>
<dbReference type="InterPro" id="IPR016639">
    <property type="entry name" value="GST_Omega/GSH"/>
</dbReference>
<feature type="compositionally biased region" description="Basic and acidic residues" evidence="2">
    <location>
        <begin position="494"/>
        <end position="507"/>
    </location>
</feature>
<evidence type="ECO:0000313" key="5">
    <source>
        <dbReference type="Proteomes" id="UP000076580"/>
    </source>
</evidence>
<protein>
    <recommendedName>
        <fullName evidence="3">GST C-terminal domain-containing protein</fullName>
    </recommendedName>
</protein>
<comment type="similarity">
    <text evidence="1">Belongs to the GST superfamily.</text>
</comment>
<keyword evidence="5" id="KW-1185">Reference proteome</keyword>
<dbReference type="AlphaFoldDB" id="A0A151GPP0"/>
<dbReference type="SUPFAM" id="SSF52833">
    <property type="entry name" value="Thioredoxin-like"/>
    <property type="match status" value="1"/>
</dbReference>
<dbReference type="Pfam" id="PF13409">
    <property type="entry name" value="GST_N_2"/>
    <property type="match status" value="1"/>
</dbReference>
<dbReference type="SFLD" id="SFLDS00019">
    <property type="entry name" value="Glutathione_Transferase_(cytos"/>
    <property type="match status" value="1"/>
</dbReference>
<evidence type="ECO:0000256" key="1">
    <source>
        <dbReference type="ARBA" id="ARBA00007409"/>
    </source>
</evidence>
<feature type="domain" description="GST C-terminal" evidence="3">
    <location>
        <begin position="174"/>
        <end position="312"/>
    </location>
</feature>
<evidence type="ECO:0000313" key="4">
    <source>
        <dbReference type="EMBL" id="KYK59069.1"/>
    </source>
</evidence>
<feature type="compositionally biased region" description="Low complexity" evidence="2">
    <location>
        <begin position="1068"/>
        <end position="1079"/>
    </location>
</feature>
<comment type="caution">
    <text evidence="4">The sequence shown here is derived from an EMBL/GenBank/DDBJ whole genome shotgun (WGS) entry which is preliminary data.</text>
</comment>